<feature type="transmembrane region" description="Helical" evidence="1">
    <location>
        <begin position="20"/>
        <end position="39"/>
    </location>
</feature>
<dbReference type="Proteomes" id="UP000753908">
    <property type="component" value="Unassembled WGS sequence"/>
</dbReference>
<feature type="transmembrane region" description="Helical" evidence="1">
    <location>
        <begin position="59"/>
        <end position="77"/>
    </location>
</feature>
<dbReference type="AlphaFoldDB" id="A0A951PJB0"/>
<proteinExistence type="predicted"/>
<gene>
    <name evidence="2" type="ORF">KME25_05630</name>
</gene>
<keyword evidence="1" id="KW-0812">Transmembrane</keyword>
<evidence type="ECO:0000313" key="3">
    <source>
        <dbReference type="Proteomes" id="UP000753908"/>
    </source>
</evidence>
<keyword evidence="1" id="KW-0472">Membrane</keyword>
<organism evidence="2 3">
    <name type="scientific">Symplocastrum torsivum CPER-KK1</name>
    <dbReference type="NCBI Taxonomy" id="450513"/>
    <lineage>
        <taxon>Bacteria</taxon>
        <taxon>Bacillati</taxon>
        <taxon>Cyanobacteriota</taxon>
        <taxon>Cyanophyceae</taxon>
        <taxon>Oscillatoriophycideae</taxon>
        <taxon>Oscillatoriales</taxon>
        <taxon>Microcoleaceae</taxon>
        <taxon>Symplocastrum</taxon>
    </lineage>
</organism>
<keyword evidence="1" id="KW-1133">Transmembrane helix</keyword>
<sequence length="86" mass="9759">MAKIPPQQLIDMFLARKVSGDFSCLNVIPFWILDCGFYILDCKSLLEAMVSIYDLSHPLFKLVLLPAFLAVVCVRTLPWRSRVTVA</sequence>
<evidence type="ECO:0000313" key="2">
    <source>
        <dbReference type="EMBL" id="MBW4543909.1"/>
    </source>
</evidence>
<reference evidence="2" key="1">
    <citation type="submission" date="2021-05" db="EMBL/GenBank/DDBJ databases">
        <authorList>
            <person name="Pietrasiak N."/>
            <person name="Ward R."/>
            <person name="Stajich J.E."/>
            <person name="Kurbessoian T."/>
        </authorList>
    </citation>
    <scope>NUCLEOTIDE SEQUENCE</scope>
    <source>
        <strain evidence="2">CPER-KK1</strain>
    </source>
</reference>
<dbReference type="EMBL" id="JAHHIF010000006">
    <property type="protein sequence ID" value="MBW4543909.1"/>
    <property type="molecule type" value="Genomic_DNA"/>
</dbReference>
<reference evidence="2" key="2">
    <citation type="journal article" date="2022" name="Microbiol. Resour. Announc.">
        <title>Metagenome Sequencing to Explore Phylogenomics of Terrestrial Cyanobacteria.</title>
        <authorList>
            <person name="Ward R.D."/>
            <person name="Stajich J.E."/>
            <person name="Johansen J.R."/>
            <person name="Huntemann M."/>
            <person name="Clum A."/>
            <person name="Foster B."/>
            <person name="Foster B."/>
            <person name="Roux S."/>
            <person name="Palaniappan K."/>
            <person name="Varghese N."/>
            <person name="Mukherjee S."/>
            <person name="Reddy T.B.K."/>
            <person name="Daum C."/>
            <person name="Copeland A."/>
            <person name="Chen I.A."/>
            <person name="Ivanova N.N."/>
            <person name="Kyrpides N.C."/>
            <person name="Shapiro N."/>
            <person name="Eloe-Fadrosh E.A."/>
            <person name="Pietrasiak N."/>
        </authorList>
    </citation>
    <scope>NUCLEOTIDE SEQUENCE</scope>
    <source>
        <strain evidence="2">CPER-KK1</strain>
    </source>
</reference>
<accession>A0A951PJB0</accession>
<protein>
    <submittedName>
        <fullName evidence="2">Uncharacterized protein</fullName>
    </submittedName>
</protein>
<name>A0A951PJB0_9CYAN</name>
<comment type="caution">
    <text evidence="2">The sequence shown here is derived from an EMBL/GenBank/DDBJ whole genome shotgun (WGS) entry which is preliminary data.</text>
</comment>
<evidence type="ECO:0000256" key="1">
    <source>
        <dbReference type="SAM" id="Phobius"/>
    </source>
</evidence>